<feature type="region of interest" description="Disordered" evidence="4">
    <location>
        <begin position="308"/>
        <end position="327"/>
    </location>
</feature>
<dbReference type="PROSITE" id="PS50237">
    <property type="entry name" value="HECT"/>
    <property type="match status" value="1"/>
</dbReference>
<dbReference type="KEGG" id="caua:113115481"/>
<evidence type="ECO:0000256" key="1">
    <source>
        <dbReference type="ARBA" id="ARBA00022679"/>
    </source>
</evidence>
<feature type="compositionally biased region" description="Low complexity" evidence="4">
    <location>
        <begin position="180"/>
        <end position="190"/>
    </location>
</feature>
<dbReference type="RefSeq" id="XP_026138860.1">
    <property type="nucleotide sequence ID" value="XM_026283075.1"/>
</dbReference>
<keyword evidence="1" id="KW-0808">Transferase</keyword>
<evidence type="ECO:0000256" key="3">
    <source>
        <dbReference type="PROSITE-ProRule" id="PRU00104"/>
    </source>
</evidence>
<name>A0A6P6R1W1_CARAU</name>
<keyword evidence="6" id="KW-1185">Reference proteome</keyword>
<feature type="compositionally biased region" description="Polar residues" evidence="4">
    <location>
        <begin position="220"/>
        <end position="233"/>
    </location>
</feature>
<feature type="compositionally biased region" description="Basic and acidic residues" evidence="4">
    <location>
        <begin position="247"/>
        <end position="262"/>
    </location>
</feature>
<keyword evidence="2 3" id="KW-0833">Ubl conjugation pathway</keyword>
<dbReference type="Proteomes" id="UP000515129">
    <property type="component" value="Chromosome 15"/>
</dbReference>
<feature type="region of interest" description="Disordered" evidence="4">
    <location>
        <begin position="180"/>
        <end position="263"/>
    </location>
</feature>
<feature type="domain" description="HECT" evidence="5">
    <location>
        <begin position="367"/>
        <end position="395"/>
    </location>
</feature>
<evidence type="ECO:0000313" key="7">
    <source>
        <dbReference type="RefSeq" id="XP_026138860.1"/>
    </source>
</evidence>
<evidence type="ECO:0000313" key="6">
    <source>
        <dbReference type="Proteomes" id="UP000515129"/>
    </source>
</evidence>
<dbReference type="Gene3D" id="3.30.2410.10">
    <property type="entry name" value="Hect, E3 ligase catalytic domain"/>
    <property type="match status" value="1"/>
</dbReference>
<protein>
    <submittedName>
        <fullName evidence="7">Uncharacterized protein LOC113115481</fullName>
    </submittedName>
</protein>
<dbReference type="GeneID" id="113115481"/>
<organism evidence="6 7">
    <name type="scientific">Carassius auratus</name>
    <name type="common">Goldfish</name>
    <dbReference type="NCBI Taxonomy" id="7957"/>
    <lineage>
        <taxon>Eukaryota</taxon>
        <taxon>Metazoa</taxon>
        <taxon>Chordata</taxon>
        <taxon>Craniata</taxon>
        <taxon>Vertebrata</taxon>
        <taxon>Euteleostomi</taxon>
        <taxon>Actinopterygii</taxon>
        <taxon>Neopterygii</taxon>
        <taxon>Teleostei</taxon>
        <taxon>Ostariophysi</taxon>
        <taxon>Cypriniformes</taxon>
        <taxon>Cyprinidae</taxon>
        <taxon>Cyprininae</taxon>
        <taxon>Carassius</taxon>
    </lineage>
</organism>
<dbReference type="InterPro" id="IPR000569">
    <property type="entry name" value="HECT_dom"/>
</dbReference>
<feature type="compositionally biased region" description="Basic and acidic residues" evidence="4">
    <location>
        <begin position="198"/>
        <end position="207"/>
    </location>
</feature>
<gene>
    <name evidence="7" type="primary">LOC113115481</name>
</gene>
<evidence type="ECO:0000256" key="2">
    <source>
        <dbReference type="ARBA" id="ARBA00022786"/>
    </source>
</evidence>
<dbReference type="Gene3D" id="3.90.1750.10">
    <property type="entry name" value="Hect, E3 ligase catalytic domains"/>
    <property type="match status" value="1"/>
</dbReference>
<dbReference type="OrthoDB" id="8921497at2759"/>
<dbReference type="GO" id="GO:0004842">
    <property type="term" value="F:ubiquitin-protein transferase activity"/>
    <property type="evidence" value="ECO:0007669"/>
    <property type="project" value="InterPro"/>
</dbReference>
<evidence type="ECO:0000256" key="4">
    <source>
        <dbReference type="SAM" id="MobiDB-lite"/>
    </source>
</evidence>
<dbReference type="SUPFAM" id="SSF56204">
    <property type="entry name" value="Hect, E3 ligase catalytic domain"/>
    <property type="match status" value="1"/>
</dbReference>
<dbReference type="Pfam" id="PF00632">
    <property type="entry name" value="HECT"/>
    <property type="match status" value="1"/>
</dbReference>
<dbReference type="InterPro" id="IPR035983">
    <property type="entry name" value="Hect_E3_ubiquitin_ligase"/>
</dbReference>
<reference evidence="7" key="1">
    <citation type="submission" date="2025-08" db="UniProtKB">
        <authorList>
            <consortium name="RefSeq"/>
        </authorList>
    </citation>
    <scope>IDENTIFICATION</scope>
    <source>
        <strain evidence="7">Wakin</strain>
        <tissue evidence="7">Muscle</tissue>
    </source>
</reference>
<accession>A0A6P6R1W1</accession>
<proteinExistence type="predicted"/>
<sequence length="674" mass="76244">MTEDELGKYIVRYGDRLAVRAFCSQRLAACETTKSTALQRLRDKIQKRGSTSANDGGLLSKLSGIGNKHASKETRRLEIGWLHFYKGEFHQVRTRHGGGTRHVTVKKNTSVEELMMIGKDLFFPKGVSSKGPAASYTFEMRDFSQTTIPFSLTVNELYEQSKLRMLRLYVCTMEKDLVSSPQVSSDSSSDFTLDELEREPRVAESTRRTRSMARILGQPLVQSSDPVPVSHSSLIEDEDSFSTSQNSREENWASTPHDHESDDVVCLSEEPGSFVAVSYDLELEDSEIQIGIAHDNFAILDSTLSWNTEDGDPRQNPPLIDQPQTEGSFSAEQLIEESENPESMKEIQSVKVRRVNIVKDVLEIFSKPEVLKQILRVEFTNENAIDDDGVSRELYTAFWEDFLAQCEGEEERVPRLRPDYSEREWQAVGRVWVKGYVDHGVMPIRLSPAFILACIDGVDSVVEELLMSSFFKYLSASEQSVVEKAIQGNLDENNAEDLLDLFSRMGSYCLPPKENIRSAILTMAHKVLLQEPKFIIDCFRTIMPTGILNLTRQSILEAYDSKKATNKKVSQMIKPAKDCLNQQEQLTLNHLQRYVKNLDQRKLETFLRFCTGSTVVCKDKIEVMFNVSCGLGRRPVAHTCGAVLDLPCTYSSYPEFHAEFDNVLNGDCFAMDIL</sequence>
<comment type="caution">
    <text evidence="3">Lacks conserved residue(s) required for the propagation of feature annotation.</text>
</comment>
<dbReference type="AlphaFoldDB" id="A0A6P6R1W1"/>
<evidence type="ECO:0000259" key="5">
    <source>
        <dbReference type="PROSITE" id="PS50237"/>
    </source>
</evidence>